<evidence type="ECO:0000313" key="3">
    <source>
        <dbReference type="Proteomes" id="UP000176614"/>
    </source>
</evidence>
<gene>
    <name evidence="2" type="ORF">A2264_00510</name>
</gene>
<evidence type="ECO:0000256" key="1">
    <source>
        <dbReference type="SAM" id="Phobius"/>
    </source>
</evidence>
<protein>
    <submittedName>
        <fullName evidence="2">Uncharacterized protein</fullName>
    </submittedName>
</protein>
<dbReference type="EMBL" id="MEVT01000008">
    <property type="protein sequence ID" value="OGC63163.1"/>
    <property type="molecule type" value="Genomic_DNA"/>
</dbReference>
<proteinExistence type="predicted"/>
<keyword evidence="1" id="KW-0812">Transmembrane</keyword>
<reference evidence="2 3" key="1">
    <citation type="journal article" date="2016" name="Nat. Commun.">
        <title>Thousands of microbial genomes shed light on interconnected biogeochemical processes in an aquifer system.</title>
        <authorList>
            <person name="Anantharaman K."/>
            <person name="Brown C.T."/>
            <person name="Hug L.A."/>
            <person name="Sharon I."/>
            <person name="Castelle C.J."/>
            <person name="Probst A.J."/>
            <person name="Thomas B.C."/>
            <person name="Singh A."/>
            <person name="Wilkins M.J."/>
            <person name="Karaoz U."/>
            <person name="Brodie E.L."/>
            <person name="Williams K.H."/>
            <person name="Hubbard S.S."/>
            <person name="Banfield J.F."/>
        </authorList>
    </citation>
    <scope>NUCLEOTIDE SEQUENCE [LARGE SCALE GENOMIC DNA]</scope>
</reference>
<organism evidence="2 3">
    <name type="scientific">candidate division WWE3 bacterium RIFOXYA2_FULL_46_9</name>
    <dbReference type="NCBI Taxonomy" id="1802636"/>
    <lineage>
        <taxon>Bacteria</taxon>
        <taxon>Katanobacteria</taxon>
    </lineage>
</organism>
<dbReference type="AlphaFoldDB" id="A0A1F4W281"/>
<evidence type="ECO:0000313" key="2">
    <source>
        <dbReference type="EMBL" id="OGC63163.1"/>
    </source>
</evidence>
<keyword evidence="1" id="KW-0472">Membrane</keyword>
<feature type="transmembrane region" description="Helical" evidence="1">
    <location>
        <begin position="6"/>
        <end position="24"/>
    </location>
</feature>
<name>A0A1F4W281_UNCKA</name>
<dbReference type="Proteomes" id="UP000176614">
    <property type="component" value="Unassembled WGS sequence"/>
</dbReference>
<sequence>MKTKTLVSLILLFGIMGGTVYYLLKQYNFFSSKEPAAFDSKENPPIQVVPTPDKKPISPPISQIISTDDIWNMYQNNEFGYSIKFPKQAAFASGGCTPEGAPLPGFLPVKIFEEKNIAHIASASYFDQECNETSTTLEDIKDRNFKVSVWSLESKKVADDAELQNFVRDEYGNGCILGDKKETSAEGVFDVHAKYPGDVNDDMEVRAQNECVINYAYVIKYNQNTGVAVSWKLGQAYGFAATTDYQKAYDQEMVASFKFD</sequence>
<accession>A0A1F4W281</accession>
<keyword evidence="1" id="KW-1133">Transmembrane helix</keyword>
<comment type="caution">
    <text evidence="2">The sequence shown here is derived from an EMBL/GenBank/DDBJ whole genome shotgun (WGS) entry which is preliminary data.</text>
</comment>